<keyword evidence="3" id="KW-1185">Reference proteome</keyword>
<keyword evidence="2" id="KW-0418">Kinase</keyword>
<evidence type="ECO:0000313" key="2">
    <source>
        <dbReference type="EMBL" id="MCI26146.1"/>
    </source>
</evidence>
<keyword evidence="2" id="KW-0808">Transferase</keyword>
<dbReference type="InterPro" id="IPR011009">
    <property type="entry name" value="Kinase-like_dom_sf"/>
</dbReference>
<sequence length="75" mass="8765">IADFGMTKLSDVASSTDNTDHVVGTFGYMPPEYDEFCSSFYVFDINILGYRIWKCLSYCHRYSFFVPITKKFSQY</sequence>
<dbReference type="Proteomes" id="UP000265520">
    <property type="component" value="Unassembled WGS sequence"/>
</dbReference>
<keyword evidence="2" id="KW-0675">Receptor</keyword>
<feature type="non-terminal residue" evidence="2">
    <location>
        <position position="1"/>
    </location>
</feature>
<dbReference type="PROSITE" id="PS50011">
    <property type="entry name" value="PROTEIN_KINASE_DOM"/>
    <property type="match status" value="1"/>
</dbReference>
<reference evidence="2 3" key="1">
    <citation type="journal article" date="2018" name="Front. Plant Sci.">
        <title>Red Clover (Trifolium pratense) and Zigzag Clover (T. medium) - A Picture of Genomic Similarities and Differences.</title>
        <authorList>
            <person name="Dluhosova J."/>
            <person name="Istvanek J."/>
            <person name="Nedelnik J."/>
            <person name="Repkova J."/>
        </authorList>
    </citation>
    <scope>NUCLEOTIDE SEQUENCE [LARGE SCALE GENOMIC DNA]</scope>
    <source>
        <strain evidence="3">cv. 10/8</strain>
        <tissue evidence="2">Leaf</tissue>
    </source>
</reference>
<dbReference type="GO" id="GO:0004672">
    <property type="term" value="F:protein kinase activity"/>
    <property type="evidence" value="ECO:0007669"/>
    <property type="project" value="InterPro"/>
</dbReference>
<dbReference type="InterPro" id="IPR000719">
    <property type="entry name" value="Prot_kinase_dom"/>
</dbReference>
<feature type="domain" description="Protein kinase" evidence="1">
    <location>
        <begin position="1"/>
        <end position="75"/>
    </location>
</feature>
<dbReference type="Gene3D" id="1.10.510.10">
    <property type="entry name" value="Transferase(Phosphotransferase) domain 1"/>
    <property type="match status" value="1"/>
</dbReference>
<evidence type="ECO:0000259" key="1">
    <source>
        <dbReference type="PROSITE" id="PS50011"/>
    </source>
</evidence>
<proteinExistence type="predicted"/>
<name>A0A392QRJ8_9FABA</name>
<dbReference type="AlphaFoldDB" id="A0A392QRJ8"/>
<dbReference type="SUPFAM" id="SSF56112">
    <property type="entry name" value="Protein kinase-like (PK-like)"/>
    <property type="match status" value="1"/>
</dbReference>
<dbReference type="GO" id="GO:0005524">
    <property type="term" value="F:ATP binding"/>
    <property type="evidence" value="ECO:0007669"/>
    <property type="project" value="InterPro"/>
</dbReference>
<dbReference type="EMBL" id="LXQA010151573">
    <property type="protein sequence ID" value="MCI26146.1"/>
    <property type="molecule type" value="Genomic_DNA"/>
</dbReference>
<comment type="caution">
    <text evidence="2">The sequence shown here is derived from an EMBL/GenBank/DDBJ whole genome shotgun (WGS) entry which is preliminary data.</text>
</comment>
<evidence type="ECO:0000313" key="3">
    <source>
        <dbReference type="Proteomes" id="UP000265520"/>
    </source>
</evidence>
<protein>
    <submittedName>
        <fullName evidence="2">LysM receptor kinase K1B</fullName>
    </submittedName>
</protein>
<accession>A0A392QRJ8</accession>
<organism evidence="2 3">
    <name type="scientific">Trifolium medium</name>
    <dbReference type="NCBI Taxonomy" id="97028"/>
    <lineage>
        <taxon>Eukaryota</taxon>
        <taxon>Viridiplantae</taxon>
        <taxon>Streptophyta</taxon>
        <taxon>Embryophyta</taxon>
        <taxon>Tracheophyta</taxon>
        <taxon>Spermatophyta</taxon>
        <taxon>Magnoliopsida</taxon>
        <taxon>eudicotyledons</taxon>
        <taxon>Gunneridae</taxon>
        <taxon>Pentapetalae</taxon>
        <taxon>rosids</taxon>
        <taxon>fabids</taxon>
        <taxon>Fabales</taxon>
        <taxon>Fabaceae</taxon>
        <taxon>Papilionoideae</taxon>
        <taxon>50 kb inversion clade</taxon>
        <taxon>NPAAA clade</taxon>
        <taxon>Hologalegina</taxon>
        <taxon>IRL clade</taxon>
        <taxon>Trifolieae</taxon>
        <taxon>Trifolium</taxon>
    </lineage>
</organism>